<dbReference type="PANTHER" id="PTHR22847:SF637">
    <property type="entry name" value="WD REPEAT DOMAIN 5B"/>
    <property type="match status" value="1"/>
</dbReference>
<dbReference type="EMBL" id="ASPP01035653">
    <property type="protein sequence ID" value="ETO02487.1"/>
    <property type="molecule type" value="Genomic_DNA"/>
</dbReference>
<evidence type="ECO:0000313" key="5">
    <source>
        <dbReference type="Proteomes" id="UP000023152"/>
    </source>
</evidence>
<dbReference type="PANTHER" id="PTHR22847">
    <property type="entry name" value="WD40 REPEAT PROTEIN"/>
    <property type="match status" value="1"/>
</dbReference>
<dbReference type="InterPro" id="IPR015943">
    <property type="entry name" value="WD40/YVTN_repeat-like_dom_sf"/>
</dbReference>
<dbReference type="GO" id="GO:1990234">
    <property type="term" value="C:transferase complex"/>
    <property type="evidence" value="ECO:0007669"/>
    <property type="project" value="UniProtKB-ARBA"/>
</dbReference>
<organism evidence="4 5">
    <name type="scientific">Reticulomyxa filosa</name>
    <dbReference type="NCBI Taxonomy" id="46433"/>
    <lineage>
        <taxon>Eukaryota</taxon>
        <taxon>Sar</taxon>
        <taxon>Rhizaria</taxon>
        <taxon>Retaria</taxon>
        <taxon>Foraminifera</taxon>
        <taxon>Monothalamids</taxon>
        <taxon>Reticulomyxidae</taxon>
        <taxon>Reticulomyxa</taxon>
    </lineage>
</organism>
<keyword evidence="1 3" id="KW-0853">WD repeat</keyword>
<proteinExistence type="predicted"/>
<dbReference type="InterPro" id="IPR036322">
    <property type="entry name" value="WD40_repeat_dom_sf"/>
</dbReference>
<dbReference type="Proteomes" id="UP000023152">
    <property type="component" value="Unassembled WGS sequence"/>
</dbReference>
<evidence type="ECO:0000313" key="4">
    <source>
        <dbReference type="EMBL" id="ETO02487.1"/>
    </source>
</evidence>
<dbReference type="PROSITE" id="PS00678">
    <property type="entry name" value="WD_REPEATS_1"/>
    <property type="match status" value="2"/>
</dbReference>
<evidence type="ECO:0000256" key="1">
    <source>
        <dbReference type="ARBA" id="ARBA00022574"/>
    </source>
</evidence>
<dbReference type="PROSITE" id="PS50294">
    <property type="entry name" value="WD_REPEATS_REGION"/>
    <property type="match status" value="1"/>
</dbReference>
<keyword evidence="2" id="KW-0677">Repeat</keyword>
<accession>X6LMW9</accession>
<dbReference type="InterPro" id="IPR001680">
    <property type="entry name" value="WD40_rpt"/>
</dbReference>
<dbReference type="PRINTS" id="PR00320">
    <property type="entry name" value="GPROTEINBRPT"/>
</dbReference>
<dbReference type="SUPFAM" id="SSF50978">
    <property type="entry name" value="WD40 repeat-like"/>
    <property type="match status" value="1"/>
</dbReference>
<comment type="caution">
    <text evidence="4">The sequence shown here is derived from an EMBL/GenBank/DDBJ whole genome shotgun (WGS) entry which is preliminary data.</text>
</comment>
<name>X6LMW9_RETFI</name>
<keyword evidence="5" id="KW-1185">Reference proteome</keyword>
<dbReference type="Pfam" id="PF00400">
    <property type="entry name" value="WD40"/>
    <property type="match status" value="3"/>
</dbReference>
<feature type="repeat" description="WD" evidence="3">
    <location>
        <begin position="230"/>
        <end position="264"/>
    </location>
</feature>
<evidence type="ECO:0000256" key="3">
    <source>
        <dbReference type="PROSITE-ProRule" id="PRU00221"/>
    </source>
</evidence>
<dbReference type="PROSITE" id="PS50082">
    <property type="entry name" value="WD_REPEATS_2"/>
    <property type="match status" value="3"/>
</dbReference>
<evidence type="ECO:0000256" key="2">
    <source>
        <dbReference type="ARBA" id="ARBA00022737"/>
    </source>
</evidence>
<dbReference type="Gene3D" id="2.130.10.10">
    <property type="entry name" value="YVTN repeat-like/Quinoprotein amine dehydrogenase"/>
    <property type="match status" value="3"/>
</dbReference>
<dbReference type="InterPro" id="IPR019775">
    <property type="entry name" value="WD40_repeat_CS"/>
</dbReference>
<protein>
    <submittedName>
        <fullName evidence="4">Uncharacterized protein</fullName>
    </submittedName>
</protein>
<feature type="non-terminal residue" evidence="4">
    <location>
        <position position="1"/>
    </location>
</feature>
<dbReference type="AlphaFoldDB" id="X6LMW9"/>
<reference evidence="4 5" key="1">
    <citation type="journal article" date="2013" name="Curr. Biol.">
        <title>The Genome of the Foraminiferan Reticulomyxa filosa.</title>
        <authorList>
            <person name="Glockner G."/>
            <person name="Hulsmann N."/>
            <person name="Schleicher M."/>
            <person name="Noegel A.A."/>
            <person name="Eichinger L."/>
            <person name="Gallinger C."/>
            <person name="Pawlowski J."/>
            <person name="Sierra R."/>
            <person name="Euteneuer U."/>
            <person name="Pillet L."/>
            <person name="Moustafa A."/>
            <person name="Platzer M."/>
            <person name="Groth M."/>
            <person name="Szafranski K."/>
            <person name="Schliwa M."/>
        </authorList>
    </citation>
    <scope>NUCLEOTIDE SEQUENCE [LARGE SCALE GENOMIC DNA]</scope>
</reference>
<gene>
    <name evidence="4" type="ORF">RFI_34943</name>
</gene>
<feature type="repeat" description="WD" evidence="3">
    <location>
        <begin position="20"/>
        <end position="63"/>
    </location>
</feature>
<sequence>TAIIFMFETLRSYSKLLKTFTGHTNCVNAIDYFEFGDCKLICSGSDDKIVRVWNIENNKQIQLFDDIKIRQLQVFKEQCVPVRRMEFSTFNCDRYLCSVSLDKTIRLLDAEAFKILHIFNGHEGGVRSIDISPLHINYKNKNKNNSVGVIGGNGYKIFSGSDDKTIRIWYIETTKQLNVFKGHDMVVKIQYYLAHGISVRLWDTRSGPQIQVFNGHITHLNVVDYAPFVIDNIEINNISSVICSGSWDNTIRFWDIRSNKKELYVMKESDHNGILYLKFITIRNNDCFYFDIFNFFKGQQKKV</sequence>
<dbReference type="SMART" id="SM00320">
    <property type="entry name" value="WD40"/>
    <property type="match status" value="4"/>
</dbReference>
<feature type="repeat" description="WD" evidence="3">
    <location>
        <begin position="153"/>
        <end position="179"/>
    </location>
</feature>
<dbReference type="InterPro" id="IPR020472">
    <property type="entry name" value="WD40_PAC1"/>
</dbReference>